<dbReference type="EMBL" id="JBHSWE010000001">
    <property type="protein sequence ID" value="MFC6669606.1"/>
    <property type="molecule type" value="Genomic_DNA"/>
</dbReference>
<comment type="caution">
    <text evidence="1">The sequence shown here is derived from an EMBL/GenBank/DDBJ whole genome shotgun (WGS) entry which is preliminary data.</text>
</comment>
<keyword evidence="2" id="KW-1185">Reference proteome</keyword>
<evidence type="ECO:0000313" key="1">
    <source>
        <dbReference type="EMBL" id="MFC6669606.1"/>
    </source>
</evidence>
<dbReference type="Proteomes" id="UP001596422">
    <property type="component" value="Unassembled WGS sequence"/>
</dbReference>
<evidence type="ECO:0000313" key="2">
    <source>
        <dbReference type="Proteomes" id="UP001596422"/>
    </source>
</evidence>
<accession>A0ABW1ZWP4</accession>
<organism evidence="1 2">
    <name type="scientific">Marinobacterium aestuariivivens</name>
    <dbReference type="NCBI Taxonomy" id="1698799"/>
    <lineage>
        <taxon>Bacteria</taxon>
        <taxon>Pseudomonadati</taxon>
        <taxon>Pseudomonadota</taxon>
        <taxon>Gammaproteobacteria</taxon>
        <taxon>Oceanospirillales</taxon>
        <taxon>Oceanospirillaceae</taxon>
        <taxon>Marinobacterium</taxon>
    </lineage>
</organism>
<protein>
    <submittedName>
        <fullName evidence="1">Uncharacterized protein</fullName>
    </submittedName>
</protein>
<gene>
    <name evidence="1" type="ORF">ACFQDL_05500</name>
</gene>
<reference evidence="2" key="1">
    <citation type="journal article" date="2019" name="Int. J. Syst. Evol. Microbiol.">
        <title>The Global Catalogue of Microorganisms (GCM) 10K type strain sequencing project: providing services to taxonomists for standard genome sequencing and annotation.</title>
        <authorList>
            <consortium name="The Broad Institute Genomics Platform"/>
            <consortium name="The Broad Institute Genome Sequencing Center for Infectious Disease"/>
            <person name="Wu L."/>
            <person name="Ma J."/>
        </authorList>
    </citation>
    <scope>NUCLEOTIDE SEQUENCE [LARGE SCALE GENOMIC DNA]</scope>
    <source>
        <strain evidence="2">NBRC 111756</strain>
    </source>
</reference>
<dbReference type="RefSeq" id="WP_379908156.1">
    <property type="nucleotide sequence ID" value="NZ_JBHSWE010000001.1"/>
</dbReference>
<name>A0ABW1ZWP4_9GAMM</name>
<sequence>MFDYSAPEHLLQDRIILVTGAQGCDHGIGRAAANKPLLQSLYSLA</sequence>
<proteinExistence type="predicted"/>